<evidence type="ECO:0000256" key="1">
    <source>
        <dbReference type="ARBA" id="ARBA00004370"/>
    </source>
</evidence>
<evidence type="ECO:0000256" key="3">
    <source>
        <dbReference type="ARBA" id="ARBA00022989"/>
    </source>
</evidence>
<dbReference type="Gene3D" id="1.20.1070.10">
    <property type="entry name" value="Rhodopsin 7-helix transmembrane proteins"/>
    <property type="match status" value="1"/>
</dbReference>
<evidence type="ECO:0000256" key="2">
    <source>
        <dbReference type="ARBA" id="ARBA00022692"/>
    </source>
</evidence>
<dbReference type="AlphaFoldDB" id="A0A2A6BHC3"/>
<protein>
    <submittedName>
        <fullName evidence="5">G protein-coupled receptor</fullName>
    </submittedName>
</protein>
<evidence type="ECO:0000313" key="6">
    <source>
        <dbReference type="Proteomes" id="UP000005239"/>
    </source>
</evidence>
<dbReference type="PROSITE" id="PS50262">
    <property type="entry name" value="G_PROTEIN_RECEP_F1_2"/>
    <property type="match status" value="1"/>
</dbReference>
<dbReference type="OrthoDB" id="5854064at2759"/>
<dbReference type="PANTHER" id="PTHR23360">
    <property type="entry name" value="G-PROTEIN COUPLED RECEPTORS FAMILY 1 PROFILE DOMAIN-CONTAINING PROTEIN-RELATED"/>
    <property type="match status" value="1"/>
</dbReference>
<dbReference type="InterPro" id="IPR019424">
    <property type="entry name" value="7TM_GPCR_Srsx"/>
</dbReference>
<comment type="subcellular location">
    <subcellularLocation>
        <location evidence="1">Membrane</location>
    </subcellularLocation>
</comment>
<dbReference type="InterPro" id="IPR017452">
    <property type="entry name" value="GPCR_Rhodpsn_7TM"/>
</dbReference>
<dbReference type="InterPro" id="IPR047130">
    <property type="entry name" value="7TM_GPCR_Srsx_nematod"/>
</dbReference>
<dbReference type="GO" id="GO:0004930">
    <property type="term" value="F:G protein-coupled receptor activity"/>
    <property type="evidence" value="ECO:0007669"/>
    <property type="project" value="InterPro"/>
</dbReference>
<accession>A0A8R1Z235</accession>
<dbReference type="InterPro" id="IPR000276">
    <property type="entry name" value="GPCR_Rhodpsn"/>
</dbReference>
<evidence type="ECO:0000256" key="4">
    <source>
        <dbReference type="ARBA" id="ARBA00023136"/>
    </source>
</evidence>
<dbReference type="EnsemblMetazoa" id="PPA42860.1">
    <property type="protein sequence ID" value="PPA42860.1"/>
    <property type="gene ID" value="WBGene00281229"/>
</dbReference>
<dbReference type="GO" id="GO:0016020">
    <property type="term" value="C:membrane"/>
    <property type="evidence" value="ECO:0007669"/>
    <property type="project" value="UniProtKB-SubCell"/>
</dbReference>
<name>A0A2A6BHC3_PRIPA</name>
<evidence type="ECO:0000313" key="5">
    <source>
        <dbReference type="EnsemblMetazoa" id="PPA42860.1"/>
    </source>
</evidence>
<reference evidence="5" key="2">
    <citation type="submission" date="2022-06" db="UniProtKB">
        <authorList>
            <consortium name="EnsemblMetazoa"/>
        </authorList>
    </citation>
    <scope>IDENTIFICATION</scope>
    <source>
        <strain evidence="5">PS312</strain>
    </source>
</reference>
<keyword evidence="4" id="KW-0472">Membrane</keyword>
<keyword evidence="6" id="KW-1185">Reference proteome</keyword>
<sequence length="315" mass="35622">MDAVAWSIARSVYPVLAGVAVVGVCLNSLLLLTTIFTKTLRSTSNILIGCCAAFDVMHATGYFIQFPILFSDYYIDSFYCSIMQFVPALGRAGGAVCVLCIGVDRMLVLLMAMRYQHTKRLYFLLCHFFTILLFWAWTVYLMFAFWMKKQQICSMPAPFHGDSLGLWTYSVTGVNILSALVYFITWQVVKRKQISKHHKKIFTSIAIVMIVEVTGWFISSILIDLSKIYVVPERRPPFHYIACLFVNSGIAVKAIVYYTICAEYRHAIRSFLGMKKNRVVSSTTSRTSRADDPNQTSISLGAIKYAQNDNSTQTE</sequence>
<proteinExistence type="predicted"/>
<dbReference type="Proteomes" id="UP000005239">
    <property type="component" value="Unassembled WGS sequence"/>
</dbReference>
<dbReference type="SUPFAM" id="SSF81321">
    <property type="entry name" value="Family A G protein-coupled receptor-like"/>
    <property type="match status" value="1"/>
</dbReference>
<gene>
    <name evidence="5" type="primary">WBGene00281229</name>
</gene>
<organism evidence="5 6">
    <name type="scientific">Pristionchus pacificus</name>
    <name type="common">Parasitic nematode worm</name>
    <dbReference type="NCBI Taxonomy" id="54126"/>
    <lineage>
        <taxon>Eukaryota</taxon>
        <taxon>Metazoa</taxon>
        <taxon>Ecdysozoa</taxon>
        <taxon>Nematoda</taxon>
        <taxon>Chromadorea</taxon>
        <taxon>Rhabditida</taxon>
        <taxon>Rhabditina</taxon>
        <taxon>Diplogasteromorpha</taxon>
        <taxon>Diplogasteroidea</taxon>
        <taxon>Neodiplogasteridae</taxon>
        <taxon>Pristionchus</taxon>
    </lineage>
</organism>
<dbReference type="SMART" id="SM01381">
    <property type="entry name" value="7TM_GPCR_Srsx"/>
    <property type="match status" value="1"/>
</dbReference>
<dbReference type="Pfam" id="PF10320">
    <property type="entry name" value="7TM_GPCR_Srsx"/>
    <property type="match status" value="1"/>
</dbReference>
<dbReference type="PANTHER" id="PTHR23360:SF5">
    <property type="entry name" value="G-PROTEIN COUPLED RECEPTORS FAMILY 1 PROFILE DOMAIN-CONTAINING PROTEIN"/>
    <property type="match status" value="1"/>
</dbReference>
<accession>A0A2A6BHC3</accession>
<keyword evidence="3" id="KW-1133">Transmembrane helix</keyword>
<keyword evidence="2" id="KW-0812">Transmembrane</keyword>
<reference evidence="6" key="1">
    <citation type="journal article" date="2008" name="Nat. Genet.">
        <title>The Pristionchus pacificus genome provides a unique perspective on nematode lifestyle and parasitism.</title>
        <authorList>
            <person name="Dieterich C."/>
            <person name="Clifton S.W."/>
            <person name="Schuster L.N."/>
            <person name="Chinwalla A."/>
            <person name="Delehaunty K."/>
            <person name="Dinkelacker I."/>
            <person name="Fulton L."/>
            <person name="Fulton R."/>
            <person name="Godfrey J."/>
            <person name="Minx P."/>
            <person name="Mitreva M."/>
            <person name="Roeseler W."/>
            <person name="Tian H."/>
            <person name="Witte H."/>
            <person name="Yang S.P."/>
            <person name="Wilson R.K."/>
            <person name="Sommer R.J."/>
        </authorList>
    </citation>
    <scope>NUCLEOTIDE SEQUENCE [LARGE SCALE GENOMIC DNA]</scope>
    <source>
        <strain evidence="6">PS312</strain>
    </source>
</reference>